<evidence type="ECO:0000313" key="13">
    <source>
        <dbReference type="Proteomes" id="UP001597216"/>
    </source>
</evidence>
<keyword evidence="6" id="KW-0862">Zinc</keyword>
<reference evidence="13" key="1">
    <citation type="journal article" date="2019" name="Int. J. Syst. Evol. Microbiol.">
        <title>The Global Catalogue of Microorganisms (GCM) 10K type strain sequencing project: providing services to taxonomists for standard genome sequencing and annotation.</title>
        <authorList>
            <consortium name="The Broad Institute Genomics Platform"/>
            <consortium name="The Broad Institute Genome Sequencing Center for Infectious Disease"/>
            <person name="Wu L."/>
            <person name="Ma J."/>
        </authorList>
    </citation>
    <scope>NUCLEOTIDE SEQUENCE [LARGE SCALE GENOMIC DNA]</scope>
    <source>
        <strain evidence="13">CCUG 55074</strain>
    </source>
</reference>
<evidence type="ECO:0000256" key="2">
    <source>
        <dbReference type="ARBA" id="ARBA00007261"/>
    </source>
</evidence>
<evidence type="ECO:0000256" key="3">
    <source>
        <dbReference type="ARBA" id="ARBA00022670"/>
    </source>
</evidence>
<gene>
    <name evidence="12" type="ORF">ACFQ27_10735</name>
</gene>
<dbReference type="InterPro" id="IPR007863">
    <property type="entry name" value="Peptidase_M16_C"/>
</dbReference>
<accession>A0ABW3T3V5</accession>
<keyword evidence="4" id="KW-0479">Metal-binding</keyword>
<dbReference type="Proteomes" id="UP001597216">
    <property type="component" value="Unassembled WGS sequence"/>
</dbReference>
<evidence type="ECO:0000259" key="11">
    <source>
        <dbReference type="Pfam" id="PF05193"/>
    </source>
</evidence>
<comment type="similarity">
    <text evidence="2 8">Belongs to the peptidase M16 family.</text>
</comment>
<feature type="chain" id="PRO_5047501962" evidence="9">
    <location>
        <begin position="24"/>
        <end position="945"/>
    </location>
</feature>
<evidence type="ECO:0000256" key="8">
    <source>
        <dbReference type="RuleBase" id="RU004447"/>
    </source>
</evidence>
<sequence>MVWKAVFGALAAISVVVASPAVAAPAAAAEAPAAPDWAGRTPTDPNLRTGVLPNGLRYAVMRSATPKGAVSIRFAIDVGSYEETEAERGLAHFVEHMAFRATTHFPEGRLEQQLAEIGVGAGRDHNAFTGLYSTLYVIDLPDGGRDHLDLAFRWLRDVAEGVVFDPVAVDHERGVILAEKEARGSNDQTAEDRIGAFQAQGLRSQARAPIGLESVLRSAGPQELRRFHARWYRPDTAVIAIAGDLPTEAMETWIRTAFSTWTAEGPPPVRAVRGAPDVRRGLDAMSLEDARLDDRLRICRLQPAEPLDRDDAEHRRRVALRNLWLDILDQRLLTRADRDGEMVDGMAWTEAEDRDLRRVCLQAAPNPGGWEPALIALQSELRRLRRDGPTEAEMEAALERARADLRGGVSTVETQPTTDLADEIVQSLLDRTPFADPRVLMSAYGRAVEDLTPADLREAIARDWAGAGPLIDALGTAPPSRTALLAAWTAAEAEAEPPAYVDPPRPKWAYADFGEPGRVARREAQPDFVRITFRNGVVLNVKSTSFAKETAEVRVVLGDGRLEIAPADLYRARLAASLLRTGGLGRQSWRETDMALAPIDWDFNLWIGDRAFTLAAAPMTSNLLLQLQVLAAYVSDPGFRPQPAARLKSVVDQSYRDLGGDPGVVAASAVYQVFAPDSGQAPPPRETLGTLSSADIDRLLRAPLTTSPMEVTIVGDLDEKTAIDLVARTFGALPPRKPANRQRTDIAFLALPDQAPAPLRLSHQGPADKAMVSLTWPLFRAGPKTRREEIVAELLADILTDALTREVRDRQGRTYTPNVTALTPDEADQGLLQAQIETYPADAERVRLDALRVAADLARTGPSAAQLEAARKPALSGYAAALQTNTAWADRMAGSTRFPHRAEDLRLLPRLTAEVGLEEVRAAAARWLSPQPIQVVVTPGPKEAP</sequence>
<keyword evidence="13" id="KW-1185">Reference proteome</keyword>
<comment type="cofactor">
    <cofactor evidence="1">
        <name>Zn(2+)</name>
        <dbReference type="ChEBI" id="CHEBI:29105"/>
    </cofactor>
</comment>
<dbReference type="Pfam" id="PF00675">
    <property type="entry name" value="Peptidase_M16"/>
    <property type="match status" value="1"/>
</dbReference>
<feature type="domain" description="Peptidase M16 C-terminal" evidence="11">
    <location>
        <begin position="705"/>
        <end position="872"/>
    </location>
</feature>
<keyword evidence="7" id="KW-0482">Metalloprotease</keyword>
<dbReference type="InterPro" id="IPR001431">
    <property type="entry name" value="Pept_M16_Zn_BS"/>
</dbReference>
<evidence type="ECO:0000256" key="9">
    <source>
        <dbReference type="SAM" id="SignalP"/>
    </source>
</evidence>
<dbReference type="PROSITE" id="PS00143">
    <property type="entry name" value="INSULINASE"/>
    <property type="match status" value="1"/>
</dbReference>
<dbReference type="Pfam" id="PF05193">
    <property type="entry name" value="Peptidase_M16_C"/>
    <property type="match status" value="2"/>
</dbReference>
<evidence type="ECO:0000256" key="7">
    <source>
        <dbReference type="ARBA" id="ARBA00023049"/>
    </source>
</evidence>
<evidence type="ECO:0000256" key="5">
    <source>
        <dbReference type="ARBA" id="ARBA00022801"/>
    </source>
</evidence>
<organism evidence="12 13">
    <name type="scientific">Phenylobacterium conjunctum</name>
    <dbReference type="NCBI Taxonomy" id="1298959"/>
    <lineage>
        <taxon>Bacteria</taxon>
        <taxon>Pseudomonadati</taxon>
        <taxon>Pseudomonadota</taxon>
        <taxon>Alphaproteobacteria</taxon>
        <taxon>Caulobacterales</taxon>
        <taxon>Caulobacteraceae</taxon>
        <taxon>Phenylobacterium</taxon>
    </lineage>
</organism>
<feature type="domain" description="Peptidase M16 C-terminal" evidence="11">
    <location>
        <begin position="221"/>
        <end position="399"/>
    </location>
</feature>
<keyword evidence="5" id="KW-0378">Hydrolase</keyword>
<dbReference type="PANTHER" id="PTHR43690">
    <property type="entry name" value="NARDILYSIN"/>
    <property type="match status" value="1"/>
</dbReference>
<feature type="domain" description="Peptidase M16 N-terminal" evidence="10">
    <location>
        <begin position="60"/>
        <end position="190"/>
    </location>
</feature>
<dbReference type="SUPFAM" id="SSF63411">
    <property type="entry name" value="LuxS/MPP-like metallohydrolase"/>
    <property type="match status" value="4"/>
</dbReference>
<evidence type="ECO:0000256" key="6">
    <source>
        <dbReference type="ARBA" id="ARBA00022833"/>
    </source>
</evidence>
<dbReference type="InterPro" id="IPR011765">
    <property type="entry name" value="Pept_M16_N"/>
</dbReference>
<evidence type="ECO:0000259" key="10">
    <source>
        <dbReference type="Pfam" id="PF00675"/>
    </source>
</evidence>
<proteinExistence type="inferred from homology"/>
<evidence type="ECO:0000256" key="1">
    <source>
        <dbReference type="ARBA" id="ARBA00001947"/>
    </source>
</evidence>
<evidence type="ECO:0000313" key="12">
    <source>
        <dbReference type="EMBL" id="MFD1191056.1"/>
    </source>
</evidence>
<protein>
    <submittedName>
        <fullName evidence="12">M16 family metallopeptidase</fullName>
    </submittedName>
</protein>
<keyword evidence="3" id="KW-0645">Protease</keyword>
<dbReference type="EMBL" id="JBHTLQ010000021">
    <property type="protein sequence ID" value="MFD1191056.1"/>
    <property type="molecule type" value="Genomic_DNA"/>
</dbReference>
<keyword evidence="9" id="KW-0732">Signal</keyword>
<name>A0ABW3T3V5_9CAUL</name>
<comment type="caution">
    <text evidence="12">The sequence shown here is derived from an EMBL/GenBank/DDBJ whole genome shotgun (WGS) entry which is preliminary data.</text>
</comment>
<evidence type="ECO:0000256" key="4">
    <source>
        <dbReference type="ARBA" id="ARBA00022723"/>
    </source>
</evidence>
<dbReference type="PANTHER" id="PTHR43690:SF17">
    <property type="entry name" value="PROTEIN YHJJ"/>
    <property type="match status" value="1"/>
</dbReference>
<feature type="signal peptide" evidence="9">
    <location>
        <begin position="1"/>
        <end position="23"/>
    </location>
</feature>
<dbReference type="InterPro" id="IPR011249">
    <property type="entry name" value="Metalloenz_LuxS/M16"/>
</dbReference>
<dbReference type="Gene3D" id="3.30.830.10">
    <property type="entry name" value="Metalloenzyme, LuxS/M16 peptidase-like"/>
    <property type="match status" value="4"/>
</dbReference>
<dbReference type="InterPro" id="IPR050626">
    <property type="entry name" value="Peptidase_M16"/>
</dbReference>
<dbReference type="RefSeq" id="WP_377353581.1">
    <property type="nucleotide sequence ID" value="NZ_JBHTLQ010000021.1"/>
</dbReference>